<protein>
    <submittedName>
        <fullName evidence="2">Uncharacterized protein</fullName>
    </submittedName>
</protein>
<dbReference type="HOGENOM" id="CLU_198012_0_0_6"/>
<evidence type="ECO:0000313" key="2">
    <source>
        <dbReference type="EMBL" id="ENX35031.1"/>
    </source>
</evidence>
<dbReference type="PATRIC" id="fig|1217695.3.peg.1287"/>
<gene>
    <name evidence="2" type="ORF">F889_01322</name>
</gene>
<evidence type="ECO:0000313" key="3">
    <source>
        <dbReference type="Proteomes" id="UP000013009"/>
    </source>
</evidence>
<keyword evidence="3" id="KW-1185">Reference proteome</keyword>
<feature type="compositionally biased region" description="Low complexity" evidence="1">
    <location>
        <begin position="57"/>
        <end position="77"/>
    </location>
</feature>
<proteinExistence type="predicted"/>
<organism evidence="2 3">
    <name type="scientific">Acinetobacter colistiniresistens</name>
    <dbReference type="NCBI Taxonomy" id="280145"/>
    <lineage>
        <taxon>Bacteria</taxon>
        <taxon>Pseudomonadati</taxon>
        <taxon>Pseudomonadota</taxon>
        <taxon>Gammaproteobacteria</taxon>
        <taxon>Moraxellales</taxon>
        <taxon>Moraxellaceae</taxon>
        <taxon>Acinetobacter</taxon>
    </lineage>
</organism>
<name>N9QYA5_9GAMM</name>
<reference evidence="2 3" key="1">
    <citation type="submission" date="2013-02" db="EMBL/GenBank/DDBJ databases">
        <title>The Genome Sequence of Acinetobacter sp. NIPH 1859.</title>
        <authorList>
            <consortium name="The Broad Institute Genome Sequencing Platform"/>
            <consortium name="The Broad Institute Genome Sequencing Center for Infectious Disease"/>
            <person name="Cerqueira G."/>
            <person name="Feldgarden M."/>
            <person name="Courvalin P."/>
            <person name="Perichon B."/>
            <person name="Grillot-Courvalin C."/>
            <person name="Clermont D."/>
            <person name="Rocha E."/>
            <person name="Yoon E.-J."/>
            <person name="Nemec A."/>
            <person name="Walker B."/>
            <person name="Young S.K."/>
            <person name="Zeng Q."/>
            <person name="Gargeya S."/>
            <person name="Fitzgerald M."/>
            <person name="Haas B."/>
            <person name="Abouelleil A."/>
            <person name="Alvarado L."/>
            <person name="Arachchi H.M."/>
            <person name="Berlin A.M."/>
            <person name="Chapman S.B."/>
            <person name="Dewar J."/>
            <person name="Goldberg J."/>
            <person name="Griggs A."/>
            <person name="Gujja S."/>
            <person name="Hansen M."/>
            <person name="Howarth C."/>
            <person name="Imamovic A."/>
            <person name="Larimer J."/>
            <person name="McCowan C."/>
            <person name="Murphy C."/>
            <person name="Neiman D."/>
            <person name="Pearson M."/>
            <person name="Priest M."/>
            <person name="Roberts A."/>
            <person name="Saif S."/>
            <person name="Shea T."/>
            <person name="Sisk P."/>
            <person name="Sykes S."/>
            <person name="Wortman J."/>
            <person name="Nusbaum C."/>
            <person name="Birren B."/>
        </authorList>
    </citation>
    <scope>NUCLEOTIDE SEQUENCE [LARGE SCALE GENOMIC DNA]</scope>
    <source>
        <strain evidence="2 3">NIPH 1859</strain>
    </source>
</reference>
<dbReference type="Proteomes" id="UP000013009">
    <property type="component" value="Unassembled WGS sequence"/>
</dbReference>
<dbReference type="OrthoDB" id="6713615at2"/>
<feature type="region of interest" description="Disordered" evidence="1">
    <location>
        <begin position="55"/>
        <end position="77"/>
    </location>
</feature>
<dbReference type="EMBL" id="APRZ01000012">
    <property type="protein sequence ID" value="ENX35031.1"/>
    <property type="molecule type" value="Genomic_DNA"/>
</dbReference>
<comment type="caution">
    <text evidence="2">The sequence shown here is derived from an EMBL/GenBank/DDBJ whole genome shotgun (WGS) entry which is preliminary data.</text>
</comment>
<dbReference type="RefSeq" id="WP_005271788.1">
    <property type="nucleotide sequence ID" value="NZ_KB850194.1"/>
</dbReference>
<accession>N9QYA5</accession>
<sequence>MLMFILLVIAIGLVLLFFFANKTGATQDTTDYSHPYSSTTASCDSAQHNNDQRIDDCVSNVDSSSDSSSCDSTSNND</sequence>
<dbReference type="AlphaFoldDB" id="N9QYA5"/>
<evidence type="ECO:0000256" key="1">
    <source>
        <dbReference type="SAM" id="MobiDB-lite"/>
    </source>
</evidence>